<gene>
    <name evidence="2" type="ORF">BWQ96_10906</name>
</gene>
<feature type="compositionally biased region" description="Basic and acidic residues" evidence="1">
    <location>
        <begin position="30"/>
        <end position="42"/>
    </location>
</feature>
<comment type="caution">
    <text evidence="2">The sequence shown here is derived from an EMBL/GenBank/DDBJ whole genome shotgun (WGS) entry which is preliminary data.</text>
</comment>
<reference evidence="2 3" key="1">
    <citation type="journal article" date="2018" name="Mol. Biol. Evol.">
        <title>Analysis of the draft genome of the red seaweed Gracilariopsis chorda provides insights into genome size evolution in Rhodophyta.</title>
        <authorList>
            <person name="Lee J."/>
            <person name="Yang E.C."/>
            <person name="Graf L."/>
            <person name="Yang J.H."/>
            <person name="Qiu H."/>
            <person name="Zel Zion U."/>
            <person name="Chan C.X."/>
            <person name="Stephens T.G."/>
            <person name="Weber A.P.M."/>
            <person name="Boo G.H."/>
            <person name="Boo S.M."/>
            <person name="Kim K.M."/>
            <person name="Shin Y."/>
            <person name="Jung M."/>
            <person name="Lee S.J."/>
            <person name="Yim H.S."/>
            <person name="Lee J.H."/>
            <person name="Bhattacharya D."/>
            <person name="Yoon H.S."/>
        </authorList>
    </citation>
    <scope>NUCLEOTIDE SEQUENCE [LARGE SCALE GENOMIC DNA]</scope>
    <source>
        <strain evidence="2 3">SKKU-2015</strain>
        <tissue evidence="2">Whole body</tissue>
    </source>
</reference>
<evidence type="ECO:0000256" key="1">
    <source>
        <dbReference type="SAM" id="MobiDB-lite"/>
    </source>
</evidence>
<evidence type="ECO:0000313" key="3">
    <source>
        <dbReference type="Proteomes" id="UP000247409"/>
    </source>
</evidence>
<accession>A0A2V3IBI1</accession>
<dbReference type="EMBL" id="NBIV01001015">
    <property type="protein sequence ID" value="PXF39408.1"/>
    <property type="molecule type" value="Genomic_DNA"/>
</dbReference>
<dbReference type="Proteomes" id="UP000247409">
    <property type="component" value="Unassembled WGS sequence"/>
</dbReference>
<organism evidence="2 3">
    <name type="scientific">Gracilariopsis chorda</name>
    <dbReference type="NCBI Taxonomy" id="448386"/>
    <lineage>
        <taxon>Eukaryota</taxon>
        <taxon>Rhodophyta</taxon>
        <taxon>Florideophyceae</taxon>
        <taxon>Rhodymeniophycidae</taxon>
        <taxon>Gracilariales</taxon>
        <taxon>Gracilariaceae</taxon>
        <taxon>Gracilariopsis</taxon>
    </lineage>
</organism>
<evidence type="ECO:0000313" key="2">
    <source>
        <dbReference type="EMBL" id="PXF39408.1"/>
    </source>
</evidence>
<protein>
    <submittedName>
        <fullName evidence="2">Uncharacterized protein</fullName>
    </submittedName>
</protein>
<sequence>MEDDPGRQMKGYRVVPPSKAEDGNGIIELDVEKERDASKPVDEGQGMTGVDDNGNGSGAEQDDDGEICADADTLDGDVMADAMECFRTQTTFSNTKLDTALIWVEKLKMS</sequence>
<keyword evidence="3" id="KW-1185">Reference proteome</keyword>
<name>A0A2V3IBI1_9FLOR</name>
<dbReference type="AlphaFoldDB" id="A0A2V3IBI1"/>
<proteinExistence type="predicted"/>
<feature type="region of interest" description="Disordered" evidence="1">
    <location>
        <begin position="1"/>
        <end position="67"/>
    </location>
</feature>